<feature type="domain" description="START" evidence="13">
    <location>
        <begin position="153"/>
        <end position="356"/>
    </location>
</feature>
<dbReference type="SMART" id="SM00234">
    <property type="entry name" value="START"/>
    <property type="match status" value="1"/>
</dbReference>
<dbReference type="InterPro" id="IPR023393">
    <property type="entry name" value="START-like_dom_sf"/>
</dbReference>
<organism evidence="14">
    <name type="scientific">Psilotum nudum</name>
    <name type="common">Whisk fern</name>
    <name type="synonym">Lycopodium nudum</name>
    <dbReference type="NCBI Taxonomy" id="3240"/>
    <lineage>
        <taxon>Eukaryota</taxon>
        <taxon>Viridiplantae</taxon>
        <taxon>Streptophyta</taxon>
        <taxon>Embryophyta</taxon>
        <taxon>Tracheophyta</taxon>
        <taxon>Polypodiopsida</taxon>
        <taxon>Ophioglossidae</taxon>
        <taxon>Psilotales</taxon>
        <taxon>Psilotaceae</taxon>
        <taxon>Psilotum</taxon>
    </lineage>
</organism>
<evidence type="ECO:0000256" key="7">
    <source>
        <dbReference type="ARBA" id="ARBA00023163"/>
    </source>
</evidence>
<evidence type="ECO:0000256" key="2">
    <source>
        <dbReference type="ARBA" id="ARBA00010338"/>
    </source>
</evidence>
<keyword evidence="8 9" id="KW-0539">Nucleus</keyword>
<dbReference type="GO" id="GO:0008289">
    <property type="term" value="F:lipid binding"/>
    <property type="evidence" value="ECO:0007669"/>
    <property type="project" value="InterPro"/>
</dbReference>
<feature type="coiled-coil region" evidence="11">
    <location>
        <begin position="86"/>
        <end position="120"/>
    </location>
</feature>
<keyword evidence="5 9" id="KW-0238">DNA-binding</keyword>
<keyword evidence="7" id="KW-0804">Transcription</keyword>
<evidence type="ECO:0000256" key="11">
    <source>
        <dbReference type="SAM" id="Coils"/>
    </source>
</evidence>
<evidence type="ECO:0000256" key="10">
    <source>
        <dbReference type="RuleBase" id="RU000682"/>
    </source>
</evidence>
<dbReference type="InterPro" id="IPR002913">
    <property type="entry name" value="START_lipid-bd_dom"/>
</dbReference>
<comment type="subcellular location">
    <subcellularLocation>
        <location evidence="1 9 10">Nucleus</location>
    </subcellularLocation>
</comment>
<evidence type="ECO:0000259" key="12">
    <source>
        <dbReference type="PROSITE" id="PS50071"/>
    </source>
</evidence>
<dbReference type="InterPro" id="IPR044830">
    <property type="entry name" value="HD-Zip_III"/>
</dbReference>
<feature type="DNA-binding region" description="Homeobox" evidence="9">
    <location>
        <begin position="14"/>
        <end position="77"/>
    </location>
</feature>
<evidence type="ECO:0000256" key="8">
    <source>
        <dbReference type="ARBA" id="ARBA00023242"/>
    </source>
</evidence>
<dbReference type="PANTHER" id="PTHR45950">
    <property type="entry name" value="HOMEOBOX-LEUCINE ZIPPER PROTEIN ATHB-14"/>
    <property type="match status" value="1"/>
</dbReference>
<dbReference type="PROSITE" id="PS50071">
    <property type="entry name" value="HOMEOBOX_2"/>
    <property type="match status" value="1"/>
</dbReference>
<comment type="similarity">
    <text evidence="2">Belongs to the HD-ZIP homeobox family. Class III subfamily.</text>
</comment>
<dbReference type="Gene3D" id="3.30.530.20">
    <property type="match status" value="1"/>
</dbReference>
<evidence type="ECO:0000256" key="6">
    <source>
        <dbReference type="ARBA" id="ARBA00023155"/>
    </source>
</evidence>
<dbReference type="Pfam" id="PF00046">
    <property type="entry name" value="Homeodomain"/>
    <property type="match status" value="1"/>
</dbReference>
<evidence type="ECO:0000256" key="4">
    <source>
        <dbReference type="ARBA" id="ARBA00023054"/>
    </source>
</evidence>
<feature type="domain" description="Homeobox" evidence="12">
    <location>
        <begin position="12"/>
        <end position="76"/>
    </location>
</feature>
<evidence type="ECO:0000256" key="3">
    <source>
        <dbReference type="ARBA" id="ARBA00023015"/>
    </source>
</evidence>
<dbReference type="PROSITE" id="PS50848">
    <property type="entry name" value="START"/>
    <property type="match status" value="1"/>
</dbReference>
<keyword evidence="6 9" id="KW-0371">Homeobox</keyword>
<reference evidence="14" key="1">
    <citation type="journal article" date="2006" name="Genetics">
        <title>Evolution of class III homeodomain-leucine zipper genes in streptophytes.</title>
        <authorList>
            <person name="Floyd S.K."/>
            <person name="Zalewski C.S."/>
            <person name="Bowman J.L."/>
        </authorList>
    </citation>
    <scope>NUCLEOTIDE SEQUENCE</scope>
</reference>
<evidence type="ECO:0000259" key="13">
    <source>
        <dbReference type="PROSITE" id="PS50848"/>
    </source>
</evidence>
<dbReference type="SUPFAM" id="SSF46689">
    <property type="entry name" value="Homeodomain-like"/>
    <property type="match status" value="1"/>
</dbReference>
<sequence>MSLMGIKDCKGVMDSGKYVRYSNEQVEALERLYNECPKPSALRRQQLIRECPILSNIEPKQIKVWFQNRRCREKQRKEAARLQTVNGKLTAMNKLLMEENDRLQKQVAQLLRENGYLRQQLPQGGLTTTDTSCDSVVTSGLQHLPTPQHPPHDAATHSGILSLAEEALAEFLQKATGTAIDWIQMPGMKPGPDSTGMINISHGCTGVAARACSLVGLEPAKVVEILKGRPSWHWDCRQLTKLYSSNVGNNGTIEVLYMQMYAPTTLAPARDFCTLRYTSPLEDGSYVICERSLNNTHGPPTAPHMQSFVRAEMLPCGYLIRPCEGSGSILIIVDHMDLESWTVPEVLRPLYESSAALAHKITIPALRYLRHLAQAAGVEIPGVRRPAAVRSLSQRLARGFNDAVNGFGDDGWTTVPSDGTDDVTVAIKSNYNARELGDQFTSGTAGVLCAKASMLLQNVPPALLVRFLREHRSEWADYGAAANSTSALQINNFGILDTHGDVCISQVLQQPIHAVEDDEFLELIKLEGREEGSTLPRDIFLLQLCSGLEENTAGASAQMVFAPIDISIPDDVPLLPSGFRAIPLDNCLLDAGSPSRTLDLASTLDVGSTNGKYANNAVFHLRSVLTLAFQFSFHSHMQESATTMSRQYVRNVVSTVQRLAMALAPSRLSPHMGSSRQMPGTPEGVNYARWICRSYKCKLGIDLVSVDGERSDEYLKAVWQCYDAIMCCSCKSMPVFTFANQAGLEMLETSSVTLQELSWDKTLDENAKKSLCSVFSQVMQQGYACLSAGVRLSSMGRVVSYERAVAWKVLDDDDNMRGVAFIYVNWSFI</sequence>
<evidence type="ECO:0000256" key="1">
    <source>
        <dbReference type="ARBA" id="ARBA00004123"/>
    </source>
</evidence>
<proteinExistence type="inferred from homology"/>
<evidence type="ECO:0000256" key="9">
    <source>
        <dbReference type="PROSITE-ProRule" id="PRU00108"/>
    </source>
</evidence>
<dbReference type="InterPro" id="IPR009057">
    <property type="entry name" value="Homeodomain-like_sf"/>
</dbReference>
<dbReference type="Pfam" id="PF01852">
    <property type="entry name" value="START"/>
    <property type="match status" value="1"/>
</dbReference>
<evidence type="ECO:0000256" key="5">
    <source>
        <dbReference type="ARBA" id="ARBA00023125"/>
    </source>
</evidence>
<protein>
    <submittedName>
        <fullName evidence="14">Class III homeodomain-leucine zipper</fullName>
    </submittedName>
</protein>
<dbReference type="Pfam" id="PF08670">
    <property type="entry name" value="MEKHLA"/>
    <property type="match status" value="1"/>
</dbReference>
<dbReference type="GO" id="GO:0003677">
    <property type="term" value="F:DNA binding"/>
    <property type="evidence" value="ECO:0007669"/>
    <property type="project" value="UniProtKB-UniRule"/>
</dbReference>
<dbReference type="Gene3D" id="1.10.10.60">
    <property type="entry name" value="Homeodomain-like"/>
    <property type="match status" value="1"/>
</dbReference>
<keyword evidence="4 11" id="KW-0175">Coiled coil</keyword>
<dbReference type="InterPro" id="IPR013978">
    <property type="entry name" value="MEKHLA"/>
</dbReference>
<dbReference type="PANTHER" id="PTHR45950:SF7">
    <property type="entry name" value="HOMEOBOX-LEUCINE ZIPPER PROTEIN ATHB-14"/>
    <property type="match status" value="1"/>
</dbReference>
<dbReference type="GO" id="GO:0003700">
    <property type="term" value="F:DNA-binding transcription factor activity"/>
    <property type="evidence" value="ECO:0007669"/>
    <property type="project" value="InterPro"/>
</dbReference>
<name>Q1WD31_PSINU</name>
<dbReference type="CDD" id="cd14686">
    <property type="entry name" value="bZIP"/>
    <property type="match status" value="1"/>
</dbReference>
<dbReference type="InterPro" id="IPR001356">
    <property type="entry name" value="HD"/>
</dbReference>
<keyword evidence="3" id="KW-0805">Transcription regulation</keyword>
<gene>
    <name evidence="14" type="primary">C3HDZ1</name>
</gene>
<accession>Q1WD31</accession>
<dbReference type="SUPFAM" id="SSF55961">
    <property type="entry name" value="Bet v1-like"/>
    <property type="match status" value="1"/>
</dbReference>
<evidence type="ECO:0000313" key="14">
    <source>
        <dbReference type="EMBL" id="ABD90525.1"/>
    </source>
</evidence>
<dbReference type="CDD" id="cd08875">
    <property type="entry name" value="START_ArGLABRA2_like"/>
    <property type="match status" value="1"/>
</dbReference>
<dbReference type="AlphaFoldDB" id="Q1WD31"/>
<dbReference type="SMART" id="SM00389">
    <property type="entry name" value="HOX"/>
    <property type="match status" value="1"/>
</dbReference>
<dbReference type="CDD" id="cd00086">
    <property type="entry name" value="homeodomain"/>
    <property type="match status" value="1"/>
</dbReference>
<dbReference type="GO" id="GO:0005634">
    <property type="term" value="C:nucleus"/>
    <property type="evidence" value="ECO:0007669"/>
    <property type="project" value="UniProtKB-SubCell"/>
</dbReference>
<dbReference type="EMBL" id="DQ385537">
    <property type="protein sequence ID" value="ABD90525.1"/>
    <property type="molecule type" value="Genomic_DNA"/>
</dbReference>